<dbReference type="InterPro" id="IPR036410">
    <property type="entry name" value="HSP_DnaJ_Cys-rich_dom_sf"/>
</dbReference>
<protein>
    <recommendedName>
        <fullName evidence="3">Molecular chaperone DnaJ</fullName>
    </recommendedName>
</protein>
<name>A0ABV3DNU2_9ACTN</name>
<proteinExistence type="predicted"/>
<sequence length="56" mass="6134">MGRTVCRRCDNAGVIFEQKVETYTDPKDGKVKSRTVEVKKTCPVCKGQGWVETGGG</sequence>
<gene>
    <name evidence="1" type="ORF">AB0C36_24015</name>
</gene>
<accession>A0ABV3DNU2</accession>
<evidence type="ECO:0000313" key="1">
    <source>
        <dbReference type="EMBL" id="MEU8136564.1"/>
    </source>
</evidence>
<organism evidence="1 2">
    <name type="scientific">Streptodolium elevatio</name>
    <dbReference type="NCBI Taxonomy" id="3157996"/>
    <lineage>
        <taxon>Bacteria</taxon>
        <taxon>Bacillati</taxon>
        <taxon>Actinomycetota</taxon>
        <taxon>Actinomycetes</taxon>
        <taxon>Kitasatosporales</taxon>
        <taxon>Streptomycetaceae</taxon>
        <taxon>Streptodolium</taxon>
    </lineage>
</organism>
<evidence type="ECO:0000313" key="2">
    <source>
        <dbReference type="Proteomes" id="UP001551482"/>
    </source>
</evidence>
<dbReference type="SUPFAM" id="SSF57938">
    <property type="entry name" value="DnaJ/Hsp40 cysteine-rich domain"/>
    <property type="match status" value="1"/>
</dbReference>
<comment type="caution">
    <text evidence="1">The sequence shown here is derived from an EMBL/GenBank/DDBJ whole genome shotgun (WGS) entry which is preliminary data.</text>
</comment>
<dbReference type="Proteomes" id="UP001551482">
    <property type="component" value="Unassembled WGS sequence"/>
</dbReference>
<reference evidence="1 2" key="1">
    <citation type="submission" date="2024-06" db="EMBL/GenBank/DDBJ databases">
        <title>The Natural Products Discovery Center: Release of the First 8490 Sequenced Strains for Exploring Actinobacteria Biosynthetic Diversity.</title>
        <authorList>
            <person name="Kalkreuter E."/>
            <person name="Kautsar S.A."/>
            <person name="Yang D."/>
            <person name="Bader C.D."/>
            <person name="Teijaro C.N."/>
            <person name="Fluegel L."/>
            <person name="Davis C.M."/>
            <person name="Simpson J.R."/>
            <person name="Lauterbach L."/>
            <person name="Steele A.D."/>
            <person name="Gui C."/>
            <person name="Meng S."/>
            <person name="Li G."/>
            <person name="Viehrig K."/>
            <person name="Ye F."/>
            <person name="Su P."/>
            <person name="Kiefer A.F."/>
            <person name="Nichols A."/>
            <person name="Cepeda A.J."/>
            <person name="Yan W."/>
            <person name="Fan B."/>
            <person name="Jiang Y."/>
            <person name="Adhikari A."/>
            <person name="Zheng C.-J."/>
            <person name="Schuster L."/>
            <person name="Cowan T.M."/>
            <person name="Smanski M.J."/>
            <person name="Chevrette M.G."/>
            <person name="De Carvalho L.P.S."/>
            <person name="Shen B."/>
        </authorList>
    </citation>
    <scope>NUCLEOTIDE SEQUENCE [LARGE SCALE GENOMIC DNA]</scope>
    <source>
        <strain evidence="1 2">NPDC048946</strain>
    </source>
</reference>
<dbReference type="EMBL" id="JBEZFP010000066">
    <property type="protein sequence ID" value="MEU8136564.1"/>
    <property type="molecule type" value="Genomic_DNA"/>
</dbReference>
<dbReference type="RefSeq" id="WP_358357204.1">
    <property type="nucleotide sequence ID" value="NZ_JBEZFP010000066.1"/>
</dbReference>
<keyword evidence="2" id="KW-1185">Reference proteome</keyword>
<evidence type="ECO:0008006" key="3">
    <source>
        <dbReference type="Google" id="ProtNLM"/>
    </source>
</evidence>